<dbReference type="InterPro" id="IPR050099">
    <property type="entry name" value="SIS_GmhA/DiaA_subfam"/>
</dbReference>
<feature type="domain" description="SIS" evidence="1">
    <location>
        <begin position="33"/>
        <end position="188"/>
    </location>
</feature>
<protein>
    <recommendedName>
        <fullName evidence="1">SIS domain-containing protein</fullName>
    </recommendedName>
</protein>
<dbReference type="Proteomes" id="UP000050417">
    <property type="component" value="Unassembled WGS sequence"/>
</dbReference>
<organism evidence="2 3">
    <name type="scientific">Ornatilinea apprima</name>
    <dbReference type="NCBI Taxonomy" id="1134406"/>
    <lineage>
        <taxon>Bacteria</taxon>
        <taxon>Bacillati</taxon>
        <taxon>Chloroflexota</taxon>
        <taxon>Anaerolineae</taxon>
        <taxon>Anaerolineales</taxon>
        <taxon>Anaerolineaceae</taxon>
        <taxon>Ornatilinea</taxon>
    </lineage>
</organism>
<dbReference type="InterPro" id="IPR046348">
    <property type="entry name" value="SIS_dom_sf"/>
</dbReference>
<reference evidence="2 3" key="1">
    <citation type="submission" date="2015-07" db="EMBL/GenBank/DDBJ databases">
        <title>Genome sequence of Ornatilinea apprima DSM 23815.</title>
        <authorList>
            <person name="Hemp J."/>
            <person name="Ward L.M."/>
            <person name="Pace L.A."/>
            <person name="Fischer W.W."/>
        </authorList>
    </citation>
    <scope>NUCLEOTIDE SEQUENCE [LARGE SCALE GENOMIC DNA]</scope>
    <source>
        <strain evidence="2 3">P3M-1</strain>
    </source>
</reference>
<proteinExistence type="predicted"/>
<dbReference type="Pfam" id="PF13580">
    <property type="entry name" value="SIS_2"/>
    <property type="match status" value="1"/>
</dbReference>
<evidence type="ECO:0000313" key="3">
    <source>
        <dbReference type="Proteomes" id="UP000050417"/>
    </source>
</evidence>
<dbReference type="PROSITE" id="PS51464">
    <property type="entry name" value="SIS"/>
    <property type="match status" value="1"/>
</dbReference>
<dbReference type="GO" id="GO:1901135">
    <property type="term" value="P:carbohydrate derivative metabolic process"/>
    <property type="evidence" value="ECO:0007669"/>
    <property type="project" value="InterPro"/>
</dbReference>
<dbReference type="STRING" id="1134406.ADN00_04210"/>
<dbReference type="InterPro" id="IPR001347">
    <property type="entry name" value="SIS_dom"/>
</dbReference>
<dbReference type="SUPFAM" id="SSF53697">
    <property type="entry name" value="SIS domain"/>
    <property type="match status" value="1"/>
</dbReference>
<dbReference type="GO" id="GO:0097367">
    <property type="term" value="F:carbohydrate derivative binding"/>
    <property type="evidence" value="ECO:0007669"/>
    <property type="project" value="InterPro"/>
</dbReference>
<dbReference type="PANTHER" id="PTHR30390:SF8">
    <property type="entry name" value="SUGAR ISOMERASE (SIS)"/>
    <property type="match status" value="1"/>
</dbReference>
<evidence type="ECO:0000259" key="1">
    <source>
        <dbReference type="PROSITE" id="PS51464"/>
    </source>
</evidence>
<dbReference type="RefSeq" id="WP_075061709.1">
    <property type="nucleotide sequence ID" value="NZ_LGCL01000015.1"/>
</dbReference>
<dbReference type="OrthoDB" id="9781311at2"/>
<dbReference type="PANTHER" id="PTHR30390">
    <property type="entry name" value="SEDOHEPTULOSE 7-PHOSPHATE ISOMERASE / DNAA INITIATOR-ASSOCIATING FACTOR FOR REPLICATION INITIATION"/>
    <property type="match status" value="1"/>
</dbReference>
<sequence length="190" mass="20583">METLAYIDTYFGDLKKVIDALPHQTIAAVYEKIDECQRAGKTLFVFGNGGSAATASHMVCDMGKNTRGTAKPRLKIIGLNDNMPTFSAYANDEGYDRVFAEQILSLGNPGDMVLAISGSGNSPNVLEGIKAAKEKGLFTIGWSGFDGGKLKDMVDLALVVPVHDMEQVEDVHMILDHLTTGLLRGRRYNA</sequence>
<dbReference type="AlphaFoldDB" id="A0A0N8GNU6"/>
<dbReference type="CDD" id="cd05006">
    <property type="entry name" value="SIS_GmhA"/>
    <property type="match status" value="1"/>
</dbReference>
<name>A0A0N8GNU6_9CHLR</name>
<dbReference type="EMBL" id="LGCL01000015">
    <property type="protein sequence ID" value="KPL79082.1"/>
    <property type="molecule type" value="Genomic_DNA"/>
</dbReference>
<dbReference type="Gene3D" id="3.40.50.10490">
    <property type="entry name" value="Glucose-6-phosphate isomerase like protein, domain 1"/>
    <property type="match status" value="1"/>
</dbReference>
<dbReference type="InterPro" id="IPR035461">
    <property type="entry name" value="GmhA/DiaA"/>
</dbReference>
<comment type="caution">
    <text evidence="2">The sequence shown here is derived from an EMBL/GenBank/DDBJ whole genome shotgun (WGS) entry which is preliminary data.</text>
</comment>
<accession>A0A0N8GNU6</accession>
<keyword evidence="3" id="KW-1185">Reference proteome</keyword>
<gene>
    <name evidence="2" type="ORF">ADN00_04210</name>
</gene>
<evidence type="ECO:0000313" key="2">
    <source>
        <dbReference type="EMBL" id="KPL79082.1"/>
    </source>
</evidence>